<evidence type="ECO:0000313" key="5">
    <source>
        <dbReference type="EMBL" id="KAL0576750.1"/>
    </source>
</evidence>
<evidence type="ECO:0008006" key="7">
    <source>
        <dbReference type="Google" id="ProtNLM"/>
    </source>
</evidence>
<dbReference type="Gene3D" id="3.40.50.150">
    <property type="entry name" value="Vaccinia Virus protein VP39"/>
    <property type="match status" value="1"/>
</dbReference>
<dbReference type="InterPro" id="IPR008854">
    <property type="entry name" value="TPMT"/>
</dbReference>
<proteinExistence type="predicted"/>
<evidence type="ECO:0000256" key="2">
    <source>
        <dbReference type="ARBA" id="ARBA00022603"/>
    </source>
</evidence>
<evidence type="ECO:0000256" key="4">
    <source>
        <dbReference type="ARBA" id="ARBA00022691"/>
    </source>
</evidence>
<accession>A0ABR3FMV2</accession>
<dbReference type="PROSITE" id="PS51585">
    <property type="entry name" value="SAM_MT_TPMT"/>
    <property type="match status" value="1"/>
</dbReference>
<protein>
    <recommendedName>
        <fullName evidence="7">Thiol methyltransferase 2</fullName>
    </recommendedName>
</protein>
<sequence>MQKILKLGKKHGRNFSPQRRSQRLQIDGSIFRKQQDTPWDAGKSQPGLRTLLDSKELDLPATGKALVPGCGTGYDAIVLGTTLGYEVLGLDISATAIEKARRRVLVSLSSYRVLLMSRHSLLQSAALEDPSLAPKVQFQDVDFFDLNPSDDSDKFDLVYDYTFFVAIPPSRRPSWGTQMNELVKQNGHLITLISPMIPYTDVGPPFYVRPEHYPPVLGDGWEKVVDREPENSSENHVVRQRLVVWRKL</sequence>
<evidence type="ECO:0000256" key="1">
    <source>
        <dbReference type="ARBA" id="ARBA00022553"/>
    </source>
</evidence>
<reference evidence="5 6" key="1">
    <citation type="submission" date="2024-02" db="EMBL/GenBank/DDBJ databases">
        <title>A draft genome for the cacao thread blight pathogen Marasmius crinis-equi.</title>
        <authorList>
            <person name="Cohen S.P."/>
            <person name="Baruah I.K."/>
            <person name="Amoako-Attah I."/>
            <person name="Bukari Y."/>
            <person name="Meinhardt L.W."/>
            <person name="Bailey B.A."/>
        </authorList>
    </citation>
    <scope>NUCLEOTIDE SEQUENCE [LARGE SCALE GENOMIC DNA]</scope>
    <source>
        <strain evidence="5 6">GH-76</strain>
    </source>
</reference>
<evidence type="ECO:0000256" key="3">
    <source>
        <dbReference type="ARBA" id="ARBA00022679"/>
    </source>
</evidence>
<dbReference type="CDD" id="cd02440">
    <property type="entry name" value="AdoMet_MTases"/>
    <property type="match status" value="1"/>
</dbReference>
<name>A0ABR3FMV2_9AGAR</name>
<comment type="caution">
    <text evidence="5">The sequence shown here is derived from an EMBL/GenBank/DDBJ whole genome shotgun (WGS) entry which is preliminary data.</text>
</comment>
<dbReference type="PANTHER" id="PTHR32183">
    <property type="match status" value="1"/>
</dbReference>
<dbReference type="PANTHER" id="PTHR32183:SF6">
    <property type="entry name" value="CYSTEINE SULFINATE DESULFINASE_CYSTEINE DESULFURASE AND RELATED ENZYMES"/>
    <property type="match status" value="1"/>
</dbReference>
<keyword evidence="6" id="KW-1185">Reference proteome</keyword>
<evidence type="ECO:0000313" key="6">
    <source>
        <dbReference type="Proteomes" id="UP001465976"/>
    </source>
</evidence>
<dbReference type="Pfam" id="PF05724">
    <property type="entry name" value="TPMT"/>
    <property type="match status" value="1"/>
</dbReference>
<gene>
    <name evidence="5" type="ORF">V5O48_005240</name>
</gene>
<keyword evidence="1" id="KW-0597">Phosphoprotein</keyword>
<dbReference type="Proteomes" id="UP001465976">
    <property type="component" value="Unassembled WGS sequence"/>
</dbReference>
<dbReference type="EMBL" id="JBAHYK010000202">
    <property type="protein sequence ID" value="KAL0576750.1"/>
    <property type="molecule type" value="Genomic_DNA"/>
</dbReference>
<dbReference type="SUPFAM" id="SSF53335">
    <property type="entry name" value="S-adenosyl-L-methionine-dependent methyltransferases"/>
    <property type="match status" value="1"/>
</dbReference>
<keyword evidence="2" id="KW-0489">Methyltransferase</keyword>
<dbReference type="InterPro" id="IPR029063">
    <property type="entry name" value="SAM-dependent_MTases_sf"/>
</dbReference>
<organism evidence="5 6">
    <name type="scientific">Marasmius crinis-equi</name>
    <dbReference type="NCBI Taxonomy" id="585013"/>
    <lineage>
        <taxon>Eukaryota</taxon>
        <taxon>Fungi</taxon>
        <taxon>Dikarya</taxon>
        <taxon>Basidiomycota</taxon>
        <taxon>Agaricomycotina</taxon>
        <taxon>Agaricomycetes</taxon>
        <taxon>Agaricomycetidae</taxon>
        <taxon>Agaricales</taxon>
        <taxon>Marasmiineae</taxon>
        <taxon>Marasmiaceae</taxon>
        <taxon>Marasmius</taxon>
    </lineage>
</organism>
<keyword evidence="3" id="KW-0808">Transferase</keyword>
<keyword evidence="4" id="KW-0949">S-adenosyl-L-methionine</keyword>